<proteinExistence type="predicted"/>
<accession>A0ABN3BIP9</accession>
<gene>
    <name evidence="2" type="ORF">GCM10009787_30810</name>
</gene>
<evidence type="ECO:0000256" key="1">
    <source>
        <dbReference type="SAM" id="MobiDB-lite"/>
    </source>
</evidence>
<evidence type="ECO:0000313" key="2">
    <source>
        <dbReference type="EMBL" id="GAA2196458.1"/>
    </source>
</evidence>
<name>A0ABN3BIP9_9ACTN</name>
<dbReference type="EMBL" id="BAAAOQ010000009">
    <property type="protein sequence ID" value="GAA2196458.1"/>
    <property type="molecule type" value="Genomic_DNA"/>
</dbReference>
<keyword evidence="3" id="KW-1185">Reference proteome</keyword>
<reference evidence="2 3" key="1">
    <citation type="journal article" date="2019" name="Int. J. Syst. Evol. Microbiol.">
        <title>The Global Catalogue of Microorganisms (GCM) 10K type strain sequencing project: providing services to taxonomists for standard genome sequencing and annotation.</title>
        <authorList>
            <consortium name="The Broad Institute Genomics Platform"/>
            <consortium name="The Broad Institute Genome Sequencing Center for Infectious Disease"/>
            <person name="Wu L."/>
            <person name="Ma J."/>
        </authorList>
    </citation>
    <scope>NUCLEOTIDE SEQUENCE [LARGE SCALE GENOMIC DNA]</scope>
    <source>
        <strain evidence="2 3">JCM 14924</strain>
    </source>
</reference>
<organism evidence="2 3">
    <name type="scientific">Streptomyces bangladeshensis</name>
    <dbReference type="NCBI Taxonomy" id="295352"/>
    <lineage>
        <taxon>Bacteria</taxon>
        <taxon>Bacillati</taxon>
        <taxon>Actinomycetota</taxon>
        <taxon>Actinomycetes</taxon>
        <taxon>Kitasatosporales</taxon>
        <taxon>Streptomycetaceae</taxon>
        <taxon>Streptomyces</taxon>
    </lineage>
</organism>
<comment type="caution">
    <text evidence="2">The sequence shown here is derived from an EMBL/GenBank/DDBJ whole genome shotgun (WGS) entry which is preliminary data.</text>
</comment>
<dbReference type="Proteomes" id="UP001501391">
    <property type="component" value="Unassembled WGS sequence"/>
</dbReference>
<evidence type="ECO:0000313" key="3">
    <source>
        <dbReference type="Proteomes" id="UP001501391"/>
    </source>
</evidence>
<protein>
    <submittedName>
        <fullName evidence="2">Uncharacterized protein</fullName>
    </submittedName>
</protein>
<sequence>MSRYADVGDETLWNPSDGEALPDGPRTAVQGPAAGVSGPGDGGPRAAVPRARAAGPSRGTAR</sequence>
<feature type="compositionally biased region" description="Low complexity" evidence="1">
    <location>
        <begin position="44"/>
        <end position="62"/>
    </location>
</feature>
<feature type="region of interest" description="Disordered" evidence="1">
    <location>
        <begin position="1"/>
        <end position="62"/>
    </location>
</feature>